<organismHost>
    <name type="scientific">Acanthamoeba polyphaga</name>
    <name type="common">Amoeba</name>
    <dbReference type="NCBI Taxonomy" id="5757"/>
</organismHost>
<proteinExistence type="predicted"/>
<accession>A0A2L2DKN2</accession>
<sequence length="92" mass="9777">MSNQDIANIIFIGIGLIGTTIGLLGAKVYIIYKEKRGYFDKSLSLSIGLTGGIIGALSAYAITICMVTGIGAFMCIRGIYYGVHNLINIILS</sequence>
<evidence type="ECO:0000256" key="1">
    <source>
        <dbReference type="SAM" id="Phobius"/>
    </source>
</evidence>
<dbReference type="EMBL" id="MG602507">
    <property type="protein sequence ID" value="AVG46733.1"/>
    <property type="molecule type" value="Genomic_DNA"/>
</dbReference>
<keyword evidence="1" id="KW-0812">Transmembrane</keyword>
<organism evidence="2">
    <name type="scientific">Acanthamoeba polyphaga mimivirus</name>
    <name type="common">APMV</name>
    <dbReference type="NCBI Taxonomy" id="212035"/>
    <lineage>
        <taxon>Viruses</taxon>
        <taxon>Varidnaviria</taxon>
        <taxon>Bamfordvirae</taxon>
        <taxon>Nucleocytoviricota</taxon>
        <taxon>Megaviricetes</taxon>
        <taxon>Imitervirales</taxon>
        <taxon>Mimiviridae</taxon>
        <taxon>Megamimivirinae</taxon>
        <taxon>Mimivirus</taxon>
        <taxon>Mimivirus bradfordmassiliense</taxon>
    </lineage>
</organism>
<keyword evidence="1" id="KW-0472">Membrane</keyword>
<reference evidence="2" key="1">
    <citation type="journal article" date="2017" name="Front. Microbiol.">
        <title>Genome Characterization of the First Mimiviruses of Lineage C Isolated in Brazil.</title>
        <authorList>
            <person name="Assis F.L."/>
            <person name="Franco-Luiz A.P.M."/>
            <person name="Dos Santos R.N."/>
            <person name="Campos F.S."/>
            <person name="Dornas F.P."/>
            <person name="Borato P.V.M."/>
            <person name="Franco A.C."/>
            <person name="Abrahao J.S."/>
            <person name="Colson P."/>
            <person name="Scola B."/>
        </authorList>
    </citation>
    <scope>NUCLEOTIDE SEQUENCE [LARGE SCALE GENOMIC DNA]</scope>
</reference>
<feature type="transmembrane region" description="Helical" evidence="1">
    <location>
        <begin position="6"/>
        <end position="30"/>
    </location>
</feature>
<protein>
    <submittedName>
        <fullName evidence="2">Uncharacterized protein</fullName>
    </submittedName>
</protein>
<keyword evidence="1" id="KW-1133">Transmembrane helix</keyword>
<feature type="transmembrane region" description="Helical" evidence="1">
    <location>
        <begin position="42"/>
        <end position="64"/>
    </location>
</feature>
<dbReference type="Proteomes" id="UP000280369">
    <property type="component" value="Segment"/>
</dbReference>
<evidence type="ECO:0000313" key="2">
    <source>
        <dbReference type="EMBL" id="AVG46733.1"/>
    </source>
</evidence>
<name>A0A2L2DKN2_MIMIV</name>